<dbReference type="PANTHER" id="PTHR10165:SF197">
    <property type="entry name" value="FI04477P-RELATED"/>
    <property type="match status" value="1"/>
</dbReference>
<keyword evidence="5 7" id="KW-0472">Membrane</keyword>
<dbReference type="GO" id="GO:0019991">
    <property type="term" value="P:septate junction assembly"/>
    <property type="evidence" value="ECO:0007669"/>
    <property type="project" value="EnsemblMetazoa"/>
</dbReference>
<evidence type="ECO:0000256" key="5">
    <source>
        <dbReference type="ARBA" id="ARBA00023136"/>
    </source>
</evidence>
<organism evidence="10">
    <name type="scientific">Drosophila willistoni</name>
    <name type="common">Fruit fly</name>
    <dbReference type="NCBI Taxonomy" id="7260"/>
    <lineage>
        <taxon>Eukaryota</taxon>
        <taxon>Metazoa</taxon>
        <taxon>Ecdysozoa</taxon>
        <taxon>Arthropoda</taxon>
        <taxon>Hexapoda</taxon>
        <taxon>Insecta</taxon>
        <taxon>Pterygota</taxon>
        <taxon>Neoptera</taxon>
        <taxon>Endopterygota</taxon>
        <taxon>Diptera</taxon>
        <taxon>Brachycera</taxon>
        <taxon>Muscomorpha</taxon>
        <taxon>Ephydroidea</taxon>
        <taxon>Drosophilidae</taxon>
        <taxon>Drosophila</taxon>
        <taxon>Sophophora</taxon>
    </lineage>
</organism>
<comment type="similarity">
    <text evidence="2">Belongs to the PA-phosphatase related phosphoesterase family.</text>
</comment>
<dbReference type="GO" id="GO:0005918">
    <property type="term" value="C:septate junction"/>
    <property type="evidence" value="ECO:0007669"/>
    <property type="project" value="EnsemblMetazoa"/>
</dbReference>
<dbReference type="InterPro" id="IPR043216">
    <property type="entry name" value="PAP-like"/>
</dbReference>
<dbReference type="GO" id="GO:0035233">
    <property type="term" value="P:germ cell repulsion"/>
    <property type="evidence" value="ECO:0007669"/>
    <property type="project" value="EnsemblMetazoa"/>
</dbReference>
<proteinExistence type="inferred from homology"/>
<dbReference type="FunFam" id="1.20.144.10:FF:000036">
    <property type="entry name" value="Putative phosphatidate phosphatase"/>
    <property type="match status" value="1"/>
</dbReference>
<name>B4MPQ4_DROWI</name>
<accession>B4MPQ4</accession>
<evidence type="ECO:0000256" key="7">
    <source>
        <dbReference type="SAM" id="Phobius"/>
    </source>
</evidence>
<dbReference type="OrthoDB" id="8907274at2759"/>
<dbReference type="PANTHER" id="PTHR10165">
    <property type="entry name" value="LIPID PHOSPHATE PHOSPHATASE"/>
    <property type="match status" value="1"/>
</dbReference>
<evidence type="ECO:0000256" key="6">
    <source>
        <dbReference type="SAM" id="MobiDB-lite"/>
    </source>
</evidence>
<evidence type="ECO:0000313" key="10">
    <source>
        <dbReference type="Proteomes" id="UP000007798"/>
    </source>
</evidence>
<dbReference type="InterPro" id="IPR000326">
    <property type="entry name" value="PAP2/HPO"/>
</dbReference>
<evidence type="ECO:0000256" key="3">
    <source>
        <dbReference type="ARBA" id="ARBA00022692"/>
    </source>
</evidence>
<dbReference type="SMART" id="SM00014">
    <property type="entry name" value="acidPPc"/>
    <property type="match status" value="1"/>
</dbReference>
<keyword evidence="10" id="KW-1185">Reference proteome</keyword>
<feature type="region of interest" description="Disordered" evidence="6">
    <location>
        <begin position="1"/>
        <end position="82"/>
    </location>
</feature>
<evidence type="ECO:0000313" key="9">
    <source>
        <dbReference type="EMBL" id="EDW74093.1"/>
    </source>
</evidence>
<comment type="subcellular location">
    <subcellularLocation>
        <location evidence="1">Membrane</location>
        <topology evidence="1">Multi-pass membrane protein</topology>
    </subcellularLocation>
</comment>
<dbReference type="GO" id="GO:0006644">
    <property type="term" value="P:phospholipid metabolic process"/>
    <property type="evidence" value="ECO:0007669"/>
    <property type="project" value="InterPro"/>
</dbReference>
<dbReference type="SUPFAM" id="SSF48317">
    <property type="entry name" value="Acid phosphatase/Vanadium-dependent haloperoxidase"/>
    <property type="match status" value="1"/>
</dbReference>
<dbReference type="GO" id="GO:0016328">
    <property type="term" value="C:lateral plasma membrane"/>
    <property type="evidence" value="ECO:0007669"/>
    <property type="project" value="EnsemblMetazoa"/>
</dbReference>
<feature type="transmembrane region" description="Helical" evidence="7">
    <location>
        <begin position="334"/>
        <end position="353"/>
    </location>
</feature>
<dbReference type="GO" id="GO:0008195">
    <property type="term" value="F:phosphatidate phosphatase activity"/>
    <property type="evidence" value="ECO:0007669"/>
    <property type="project" value="TreeGrafter"/>
</dbReference>
<evidence type="ECO:0000256" key="4">
    <source>
        <dbReference type="ARBA" id="ARBA00022989"/>
    </source>
</evidence>
<dbReference type="Gene3D" id="1.20.144.10">
    <property type="entry name" value="Phosphatidic acid phosphatase type 2/haloperoxidase"/>
    <property type="match status" value="1"/>
</dbReference>
<dbReference type="HOGENOM" id="CLU_021458_3_2_1"/>
<feature type="compositionally biased region" description="Polar residues" evidence="6">
    <location>
        <begin position="1"/>
        <end position="11"/>
    </location>
</feature>
<feature type="transmembrane region" description="Helical" evidence="7">
    <location>
        <begin position="90"/>
        <end position="113"/>
    </location>
</feature>
<dbReference type="GO" id="GO:0007165">
    <property type="term" value="P:signal transduction"/>
    <property type="evidence" value="ECO:0007669"/>
    <property type="project" value="TreeGrafter"/>
</dbReference>
<protein>
    <submittedName>
        <fullName evidence="9">GK21745</fullName>
    </submittedName>
</protein>
<evidence type="ECO:0000256" key="1">
    <source>
        <dbReference type="ARBA" id="ARBA00004141"/>
    </source>
</evidence>
<dbReference type="InterPro" id="IPR036938">
    <property type="entry name" value="PAP2/HPO_sf"/>
</dbReference>
<dbReference type="eggNOG" id="KOG3030">
    <property type="taxonomic scope" value="Eukaryota"/>
</dbReference>
<dbReference type="GO" id="GO:0045177">
    <property type="term" value="C:apical part of cell"/>
    <property type="evidence" value="ECO:0007669"/>
    <property type="project" value="EnsemblMetazoa"/>
</dbReference>
<feature type="compositionally biased region" description="Low complexity" evidence="6">
    <location>
        <begin position="67"/>
        <end position="79"/>
    </location>
</feature>
<evidence type="ECO:0000259" key="8">
    <source>
        <dbReference type="SMART" id="SM00014"/>
    </source>
</evidence>
<dbReference type="EMBL" id="CH963849">
    <property type="protein sequence ID" value="EDW74093.1"/>
    <property type="molecule type" value="Genomic_DNA"/>
</dbReference>
<dbReference type="KEGG" id="dwi:6640500"/>
<dbReference type="GO" id="GO:0007424">
    <property type="term" value="P:open tracheal system development"/>
    <property type="evidence" value="ECO:0007669"/>
    <property type="project" value="EnsemblMetazoa"/>
</dbReference>
<evidence type="ECO:0000256" key="2">
    <source>
        <dbReference type="ARBA" id="ARBA00008816"/>
    </source>
</evidence>
<dbReference type="GO" id="GO:0046839">
    <property type="term" value="P:phospholipid dephosphorylation"/>
    <property type="evidence" value="ECO:0007669"/>
    <property type="project" value="TreeGrafter"/>
</dbReference>
<reference evidence="9 10" key="1">
    <citation type="journal article" date="2007" name="Nature">
        <title>Evolution of genes and genomes on the Drosophila phylogeny.</title>
        <authorList>
            <consortium name="Drosophila 12 Genomes Consortium"/>
            <person name="Clark A.G."/>
            <person name="Eisen M.B."/>
            <person name="Smith D.R."/>
            <person name="Bergman C.M."/>
            <person name="Oliver B."/>
            <person name="Markow T.A."/>
            <person name="Kaufman T.C."/>
            <person name="Kellis M."/>
            <person name="Gelbart W."/>
            <person name="Iyer V.N."/>
            <person name="Pollard D.A."/>
            <person name="Sackton T.B."/>
            <person name="Larracuente A.M."/>
            <person name="Singh N.D."/>
            <person name="Abad J.P."/>
            <person name="Abt D.N."/>
            <person name="Adryan B."/>
            <person name="Aguade M."/>
            <person name="Akashi H."/>
            <person name="Anderson W.W."/>
            <person name="Aquadro C.F."/>
            <person name="Ardell D.H."/>
            <person name="Arguello R."/>
            <person name="Artieri C.G."/>
            <person name="Barbash D.A."/>
            <person name="Barker D."/>
            <person name="Barsanti P."/>
            <person name="Batterham P."/>
            <person name="Batzoglou S."/>
            <person name="Begun D."/>
            <person name="Bhutkar A."/>
            <person name="Blanco E."/>
            <person name="Bosak S.A."/>
            <person name="Bradley R.K."/>
            <person name="Brand A.D."/>
            <person name="Brent M.R."/>
            <person name="Brooks A.N."/>
            <person name="Brown R.H."/>
            <person name="Butlin R.K."/>
            <person name="Caggese C."/>
            <person name="Calvi B.R."/>
            <person name="Bernardo de Carvalho A."/>
            <person name="Caspi A."/>
            <person name="Castrezana S."/>
            <person name="Celniker S.E."/>
            <person name="Chang J.L."/>
            <person name="Chapple C."/>
            <person name="Chatterji S."/>
            <person name="Chinwalla A."/>
            <person name="Civetta A."/>
            <person name="Clifton S.W."/>
            <person name="Comeron J.M."/>
            <person name="Costello J.C."/>
            <person name="Coyne J.A."/>
            <person name="Daub J."/>
            <person name="David R.G."/>
            <person name="Delcher A.L."/>
            <person name="Delehaunty K."/>
            <person name="Do C.B."/>
            <person name="Ebling H."/>
            <person name="Edwards K."/>
            <person name="Eickbush T."/>
            <person name="Evans J.D."/>
            <person name="Filipski A."/>
            <person name="Findeiss S."/>
            <person name="Freyhult E."/>
            <person name="Fulton L."/>
            <person name="Fulton R."/>
            <person name="Garcia A.C."/>
            <person name="Gardiner A."/>
            <person name="Garfield D.A."/>
            <person name="Garvin B.E."/>
            <person name="Gibson G."/>
            <person name="Gilbert D."/>
            <person name="Gnerre S."/>
            <person name="Godfrey J."/>
            <person name="Good R."/>
            <person name="Gotea V."/>
            <person name="Gravely B."/>
            <person name="Greenberg A.J."/>
            <person name="Griffiths-Jones S."/>
            <person name="Gross S."/>
            <person name="Guigo R."/>
            <person name="Gustafson E.A."/>
            <person name="Haerty W."/>
            <person name="Hahn M.W."/>
            <person name="Halligan D.L."/>
            <person name="Halpern A.L."/>
            <person name="Halter G.M."/>
            <person name="Han M.V."/>
            <person name="Heger A."/>
            <person name="Hillier L."/>
            <person name="Hinrichs A.S."/>
            <person name="Holmes I."/>
            <person name="Hoskins R.A."/>
            <person name="Hubisz M.J."/>
            <person name="Hultmark D."/>
            <person name="Huntley M.A."/>
            <person name="Jaffe D.B."/>
            <person name="Jagadeeshan S."/>
            <person name="Jeck W.R."/>
            <person name="Johnson J."/>
            <person name="Jones C.D."/>
            <person name="Jordan W.C."/>
            <person name="Karpen G.H."/>
            <person name="Kataoka E."/>
            <person name="Keightley P.D."/>
            <person name="Kheradpour P."/>
            <person name="Kirkness E.F."/>
            <person name="Koerich L.B."/>
            <person name="Kristiansen K."/>
            <person name="Kudrna D."/>
            <person name="Kulathinal R.J."/>
            <person name="Kumar S."/>
            <person name="Kwok R."/>
            <person name="Lander E."/>
            <person name="Langley C.H."/>
            <person name="Lapoint R."/>
            <person name="Lazzaro B.P."/>
            <person name="Lee S.J."/>
            <person name="Levesque L."/>
            <person name="Li R."/>
            <person name="Lin C.F."/>
            <person name="Lin M.F."/>
            <person name="Lindblad-Toh K."/>
            <person name="Llopart A."/>
            <person name="Long M."/>
            <person name="Low L."/>
            <person name="Lozovsky E."/>
            <person name="Lu J."/>
            <person name="Luo M."/>
            <person name="Machado C.A."/>
            <person name="Makalowski W."/>
            <person name="Marzo M."/>
            <person name="Matsuda M."/>
            <person name="Matzkin L."/>
            <person name="McAllister B."/>
            <person name="McBride C.S."/>
            <person name="McKernan B."/>
            <person name="McKernan K."/>
            <person name="Mendez-Lago M."/>
            <person name="Minx P."/>
            <person name="Mollenhauer M.U."/>
            <person name="Montooth K."/>
            <person name="Mount S.M."/>
            <person name="Mu X."/>
            <person name="Myers E."/>
            <person name="Negre B."/>
            <person name="Newfeld S."/>
            <person name="Nielsen R."/>
            <person name="Noor M.A."/>
            <person name="O'Grady P."/>
            <person name="Pachter L."/>
            <person name="Papaceit M."/>
            <person name="Parisi M.J."/>
            <person name="Parisi M."/>
            <person name="Parts L."/>
            <person name="Pedersen J.S."/>
            <person name="Pesole G."/>
            <person name="Phillippy A.M."/>
            <person name="Ponting C.P."/>
            <person name="Pop M."/>
            <person name="Porcelli D."/>
            <person name="Powell J.R."/>
            <person name="Prohaska S."/>
            <person name="Pruitt K."/>
            <person name="Puig M."/>
            <person name="Quesneville H."/>
            <person name="Ram K.R."/>
            <person name="Rand D."/>
            <person name="Rasmussen M.D."/>
            <person name="Reed L.K."/>
            <person name="Reenan R."/>
            <person name="Reily A."/>
            <person name="Remington K.A."/>
            <person name="Rieger T.T."/>
            <person name="Ritchie M.G."/>
            <person name="Robin C."/>
            <person name="Rogers Y.H."/>
            <person name="Rohde C."/>
            <person name="Rozas J."/>
            <person name="Rubenfield M.J."/>
            <person name="Ruiz A."/>
            <person name="Russo S."/>
            <person name="Salzberg S.L."/>
            <person name="Sanchez-Gracia A."/>
            <person name="Saranga D.J."/>
            <person name="Sato H."/>
            <person name="Schaeffer S.W."/>
            <person name="Schatz M.C."/>
            <person name="Schlenke T."/>
            <person name="Schwartz R."/>
            <person name="Segarra C."/>
            <person name="Singh R.S."/>
            <person name="Sirot L."/>
            <person name="Sirota M."/>
            <person name="Sisneros N.B."/>
            <person name="Smith C.D."/>
            <person name="Smith T.F."/>
            <person name="Spieth J."/>
            <person name="Stage D.E."/>
            <person name="Stark A."/>
            <person name="Stephan W."/>
            <person name="Strausberg R.L."/>
            <person name="Strempel S."/>
            <person name="Sturgill D."/>
            <person name="Sutton G."/>
            <person name="Sutton G.G."/>
            <person name="Tao W."/>
            <person name="Teichmann S."/>
            <person name="Tobari Y.N."/>
            <person name="Tomimura Y."/>
            <person name="Tsolas J.M."/>
            <person name="Valente V.L."/>
            <person name="Venter E."/>
            <person name="Venter J.C."/>
            <person name="Vicario S."/>
            <person name="Vieira F.G."/>
            <person name="Vilella A.J."/>
            <person name="Villasante A."/>
            <person name="Walenz B."/>
            <person name="Wang J."/>
            <person name="Wasserman M."/>
            <person name="Watts T."/>
            <person name="Wilson D."/>
            <person name="Wilson R.K."/>
            <person name="Wing R.A."/>
            <person name="Wolfner M.F."/>
            <person name="Wong A."/>
            <person name="Wong G.K."/>
            <person name="Wu C.I."/>
            <person name="Wu G."/>
            <person name="Yamamoto D."/>
            <person name="Yang H.P."/>
            <person name="Yang S.P."/>
            <person name="Yorke J.A."/>
            <person name="Yoshida K."/>
            <person name="Zdobnov E."/>
            <person name="Zhang P."/>
            <person name="Zhang Y."/>
            <person name="Zimin A.V."/>
            <person name="Baldwin J."/>
            <person name="Abdouelleil A."/>
            <person name="Abdulkadir J."/>
            <person name="Abebe A."/>
            <person name="Abera B."/>
            <person name="Abreu J."/>
            <person name="Acer S.C."/>
            <person name="Aftuck L."/>
            <person name="Alexander A."/>
            <person name="An P."/>
            <person name="Anderson E."/>
            <person name="Anderson S."/>
            <person name="Arachi H."/>
            <person name="Azer M."/>
            <person name="Bachantsang P."/>
            <person name="Barry A."/>
            <person name="Bayul T."/>
            <person name="Berlin A."/>
            <person name="Bessette D."/>
            <person name="Bloom T."/>
            <person name="Blye J."/>
            <person name="Boguslavskiy L."/>
            <person name="Bonnet C."/>
            <person name="Boukhgalter B."/>
            <person name="Bourzgui I."/>
            <person name="Brown A."/>
            <person name="Cahill P."/>
            <person name="Channer S."/>
            <person name="Cheshatsang Y."/>
            <person name="Chuda L."/>
            <person name="Citroen M."/>
            <person name="Collymore A."/>
            <person name="Cooke P."/>
            <person name="Costello M."/>
            <person name="D'Aco K."/>
            <person name="Daza R."/>
            <person name="De Haan G."/>
            <person name="DeGray S."/>
            <person name="DeMaso C."/>
            <person name="Dhargay N."/>
            <person name="Dooley K."/>
            <person name="Dooley E."/>
            <person name="Doricent M."/>
            <person name="Dorje P."/>
            <person name="Dorjee K."/>
            <person name="Dupes A."/>
            <person name="Elong R."/>
            <person name="Falk J."/>
            <person name="Farina A."/>
            <person name="Faro S."/>
            <person name="Ferguson D."/>
            <person name="Fisher S."/>
            <person name="Foley C.D."/>
            <person name="Franke A."/>
            <person name="Friedrich D."/>
            <person name="Gadbois L."/>
            <person name="Gearin G."/>
            <person name="Gearin C.R."/>
            <person name="Giannoukos G."/>
            <person name="Goode T."/>
            <person name="Graham J."/>
            <person name="Grandbois E."/>
            <person name="Grewal S."/>
            <person name="Gyaltsen K."/>
            <person name="Hafez N."/>
            <person name="Hagos B."/>
            <person name="Hall J."/>
            <person name="Henson C."/>
            <person name="Hollinger A."/>
            <person name="Honan T."/>
            <person name="Huard M.D."/>
            <person name="Hughes L."/>
            <person name="Hurhula B."/>
            <person name="Husby M.E."/>
            <person name="Kamat A."/>
            <person name="Kanga B."/>
            <person name="Kashin S."/>
            <person name="Khazanovich D."/>
            <person name="Kisner P."/>
            <person name="Lance K."/>
            <person name="Lara M."/>
            <person name="Lee W."/>
            <person name="Lennon N."/>
            <person name="Letendre F."/>
            <person name="LeVine R."/>
            <person name="Lipovsky A."/>
            <person name="Liu X."/>
            <person name="Liu J."/>
            <person name="Liu S."/>
            <person name="Lokyitsang T."/>
            <person name="Lokyitsang Y."/>
            <person name="Lubonja R."/>
            <person name="Lui A."/>
            <person name="MacDonald P."/>
            <person name="Magnisalis V."/>
            <person name="Maru K."/>
            <person name="Matthews C."/>
            <person name="McCusker W."/>
            <person name="McDonough S."/>
            <person name="Mehta T."/>
            <person name="Meldrim J."/>
            <person name="Meneus L."/>
            <person name="Mihai O."/>
            <person name="Mihalev A."/>
            <person name="Mihova T."/>
            <person name="Mittelman R."/>
            <person name="Mlenga V."/>
            <person name="Montmayeur A."/>
            <person name="Mulrain L."/>
            <person name="Navidi A."/>
            <person name="Naylor J."/>
            <person name="Negash T."/>
            <person name="Nguyen T."/>
            <person name="Nguyen N."/>
            <person name="Nicol R."/>
            <person name="Norbu C."/>
            <person name="Norbu N."/>
            <person name="Novod N."/>
            <person name="O'Neill B."/>
            <person name="Osman S."/>
            <person name="Markiewicz E."/>
            <person name="Oyono O.L."/>
            <person name="Patti C."/>
            <person name="Phunkhang P."/>
            <person name="Pierre F."/>
            <person name="Priest M."/>
            <person name="Raghuraman S."/>
            <person name="Rege F."/>
            <person name="Reyes R."/>
            <person name="Rise C."/>
            <person name="Rogov P."/>
            <person name="Ross K."/>
            <person name="Ryan E."/>
            <person name="Settipalli S."/>
            <person name="Shea T."/>
            <person name="Sherpa N."/>
            <person name="Shi L."/>
            <person name="Shih D."/>
            <person name="Sparrow T."/>
            <person name="Spaulding J."/>
            <person name="Stalker J."/>
            <person name="Stange-Thomann N."/>
            <person name="Stavropoulos S."/>
            <person name="Stone C."/>
            <person name="Strader C."/>
            <person name="Tesfaye S."/>
            <person name="Thomson T."/>
            <person name="Thoulutsang Y."/>
            <person name="Thoulutsang D."/>
            <person name="Topham K."/>
            <person name="Topping I."/>
            <person name="Tsamla T."/>
            <person name="Vassiliev H."/>
            <person name="Vo A."/>
            <person name="Wangchuk T."/>
            <person name="Wangdi T."/>
            <person name="Weiand M."/>
            <person name="Wilkinson J."/>
            <person name="Wilson A."/>
            <person name="Yadav S."/>
            <person name="Young G."/>
            <person name="Yu Q."/>
            <person name="Zembek L."/>
            <person name="Zhong D."/>
            <person name="Zimmer A."/>
            <person name="Zwirko Z."/>
            <person name="Jaffe D.B."/>
            <person name="Alvarez P."/>
            <person name="Brockman W."/>
            <person name="Butler J."/>
            <person name="Chin C."/>
            <person name="Gnerre S."/>
            <person name="Grabherr M."/>
            <person name="Kleber M."/>
            <person name="Mauceli E."/>
            <person name="MacCallum I."/>
        </authorList>
    </citation>
    <scope>NUCLEOTIDE SEQUENCE [LARGE SCALE GENOMIC DNA]</scope>
    <source>
        <strain evidence="10">Tucson 14030-0811.24</strain>
    </source>
</reference>
<dbReference type="STRING" id="7260.B4MPQ4"/>
<feature type="compositionally biased region" description="Low complexity" evidence="6">
    <location>
        <begin position="28"/>
        <end position="52"/>
    </location>
</feature>
<dbReference type="Pfam" id="PF01569">
    <property type="entry name" value="PAP2"/>
    <property type="match status" value="1"/>
</dbReference>
<dbReference type="AlphaFoldDB" id="B4MPQ4"/>
<sequence>MSNGSPVSETTPLRRLDDQDEDGNVNVANRPETTATTAATTIVNNNNNDNYNSIQQPEGGDNNNISQQTQQQQQQQQPQHVKNMDTNKRILCRVGLDILILLCVGFPILLFFLLGDPYKRGFFCDDESLKHPFHDSTVRNWMLYIIGLVIPVGVILIVELLISRDNVRGHNGNGNGSSKRRYVFMNYEIPDWLIECYKKVGIFGFGAAVSQLTTDIAKYSIGRLRPHFIAVCQPIMPDGSTCDSASNAGKYIQDFTCAGVGSTPRMLKEMRLSFPSGHSSFTFYTMVYVALYLQARMTWHGSKLLRHFLQFLFIMIAWYTALSRVSDYKHHWSDVLAGSLIGSLCALIVANYVSDLFQKPRTKPYLPRTSQDIQTVPHSVTVTTN</sequence>
<dbReference type="CDD" id="cd03384">
    <property type="entry name" value="PAP2_wunen"/>
    <property type="match status" value="1"/>
</dbReference>
<dbReference type="InParanoid" id="B4MPQ4"/>
<dbReference type="GO" id="GO:0030703">
    <property type="term" value="P:eggshell formation"/>
    <property type="evidence" value="ECO:0007669"/>
    <property type="project" value="EnsemblMetazoa"/>
</dbReference>
<dbReference type="OMA" id="CCVGFPI"/>
<dbReference type="FunCoup" id="B4MPQ4">
    <property type="interactions" value="172"/>
</dbReference>
<keyword evidence="3 7" id="KW-0812">Transmembrane</keyword>
<keyword evidence="4 7" id="KW-1133">Transmembrane helix</keyword>
<feature type="compositionally biased region" description="Polar residues" evidence="6">
    <location>
        <begin position="53"/>
        <end position="66"/>
    </location>
</feature>
<gene>
    <name evidence="9" type="primary">Dwil\GK21745</name>
    <name evidence="9" type="ORF">Dwil_GK21745</name>
</gene>
<dbReference type="Proteomes" id="UP000007798">
    <property type="component" value="Unassembled WGS sequence"/>
</dbReference>
<dbReference type="PhylomeDB" id="B4MPQ4"/>
<feature type="transmembrane region" description="Helical" evidence="7">
    <location>
        <begin position="304"/>
        <end position="322"/>
    </location>
</feature>
<feature type="transmembrane region" description="Helical" evidence="7">
    <location>
        <begin position="141"/>
        <end position="162"/>
    </location>
</feature>
<feature type="domain" description="Phosphatidic acid phosphatase type 2/haloperoxidase" evidence="8">
    <location>
        <begin position="200"/>
        <end position="350"/>
    </location>
</feature>